<keyword evidence="5" id="KW-0808">Transferase</keyword>
<evidence type="ECO:0000256" key="6">
    <source>
        <dbReference type="ARBA" id="ARBA00022898"/>
    </source>
</evidence>
<dbReference type="PANTHER" id="PTHR43807">
    <property type="entry name" value="FI04487P"/>
    <property type="match status" value="1"/>
</dbReference>
<organism evidence="12 13">
    <name type="scientific">Scleropages formosus</name>
    <name type="common">Asian bonytongue</name>
    <name type="synonym">Osteoglossum formosum</name>
    <dbReference type="NCBI Taxonomy" id="113540"/>
    <lineage>
        <taxon>Eukaryota</taxon>
        <taxon>Metazoa</taxon>
        <taxon>Chordata</taxon>
        <taxon>Craniata</taxon>
        <taxon>Vertebrata</taxon>
        <taxon>Euteleostomi</taxon>
        <taxon>Actinopterygii</taxon>
        <taxon>Neopterygii</taxon>
        <taxon>Teleostei</taxon>
        <taxon>Osteoglossocephala</taxon>
        <taxon>Osteoglossomorpha</taxon>
        <taxon>Osteoglossiformes</taxon>
        <taxon>Osteoglossidae</taxon>
        <taxon>Scleropages</taxon>
    </lineage>
</organism>
<protein>
    <recommendedName>
        <fullName evidence="3">kynurenine--oxoglutarate transaminase</fullName>
        <ecNumber evidence="3">2.6.1.7</ecNumber>
    </recommendedName>
</protein>
<dbReference type="InterPro" id="IPR051326">
    <property type="entry name" value="Kynurenine-oxoglutarate_AT"/>
</dbReference>
<evidence type="ECO:0000256" key="3">
    <source>
        <dbReference type="ARBA" id="ARBA00012751"/>
    </source>
</evidence>
<evidence type="ECO:0000313" key="12">
    <source>
        <dbReference type="Ensembl" id="ENSSFOP00015040819.1"/>
    </source>
</evidence>
<keyword evidence="4" id="KW-0032">Aminotransferase</keyword>
<dbReference type="InterPro" id="IPR015421">
    <property type="entry name" value="PyrdxlP-dep_Trfase_major"/>
</dbReference>
<dbReference type="InterPro" id="IPR015424">
    <property type="entry name" value="PyrdxlP-dep_Trfase"/>
</dbReference>
<feature type="region of interest" description="Disordered" evidence="10">
    <location>
        <begin position="1"/>
        <end position="40"/>
    </location>
</feature>
<dbReference type="AlphaFoldDB" id="A0A8C9SKT9"/>
<evidence type="ECO:0000259" key="11">
    <source>
        <dbReference type="Pfam" id="PF00155"/>
    </source>
</evidence>
<dbReference type="EC" id="2.6.1.7" evidence="3"/>
<dbReference type="GO" id="GO:0016212">
    <property type="term" value="F:kynurenine-oxoglutarate transaminase activity"/>
    <property type="evidence" value="ECO:0007669"/>
    <property type="project" value="UniProtKB-EC"/>
</dbReference>
<evidence type="ECO:0000256" key="10">
    <source>
        <dbReference type="SAM" id="MobiDB-lite"/>
    </source>
</evidence>
<evidence type="ECO:0000256" key="8">
    <source>
        <dbReference type="ARBA" id="ARBA00047478"/>
    </source>
</evidence>
<dbReference type="GO" id="GO:0047804">
    <property type="term" value="F:cysteine-S-conjugate beta-lyase activity"/>
    <property type="evidence" value="ECO:0007669"/>
    <property type="project" value="UniProtKB-EC"/>
</dbReference>
<evidence type="ECO:0000256" key="1">
    <source>
        <dbReference type="ARBA" id="ARBA00001933"/>
    </source>
</evidence>
<dbReference type="SUPFAM" id="SSF53383">
    <property type="entry name" value="PLP-dependent transferases"/>
    <property type="match status" value="1"/>
</dbReference>
<dbReference type="PANTHER" id="PTHR43807:SF14">
    <property type="entry name" value="KYNURENINE--OXOGLUTARATE TRANSAMINASE 1"/>
    <property type="match status" value="1"/>
</dbReference>
<evidence type="ECO:0000256" key="9">
    <source>
        <dbReference type="ARBA" id="ARBA00049325"/>
    </source>
</evidence>
<evidence type="ECO:0000256" key="7">
    <source>
        <dbReference type="ARBA" id="ARBA00024016"/>
    </source>
</evidence>
<reference evidence="12 13" key="1">
    <citation type="submission" date="2019-04" db="EMBL/GenBank/DDBJ databases">
        <authorList>
            <consortium name="Wellcome Sanger Institute Data Sharing"/>
        </authorList>
    </citation>
    <scope>NUCLEOTIDE SEQUENCE [LARGE SCALE GENOMIC DNA]</scope>
</reference>
<dbReference type="InterPro" id="IPR004839">
    <property type="entry name" value="Aminotransferase_I/II_large"/>
</dbReference>
<comment type="similarity">
    <text evidence="2">Belongs to the class-I pyridoxal-phosphate-dependent aminotransferase family.</text>
</comment>
<gene>
    <name evidence="12" type="primary">KYAT1</name>
    <name evidence="12" type="synonym">LOC108927271</name>
</gene>
<reference evidence="12" key="2">
    <citation type="submission" date="2025-08" db="UniProtKB">
        <authorList>
            <consortium name="Ensembl"/>
        </authorList>
    </citation>
    <scope>IDENTIFICATION</scope>
</reference>
<sequence length="262" mass="29011">MRECARTRIRETRRLRRSSPLSRPCEGHEKARAPPPTGSCPLQTKPRCSCLSSYYRAAAALCPSFSVVQLSRCRENKEKVEFTQLAAEYKAVNLGQGFPDFPPPSFVQEAFCKAVSGGFALHQYTRAFGHPPLVKILAKFFGRIVGRDIDPLDDILVTVGAYQALFCTFQALIDDGDEVIIIEPFFDCYQPMVKMAGGKCVYVPLRPKKDKCETSADWVLSPGELASKFTSHTKAIILNTPNNPLGKVITIPKHGMLPGLQC</sequence>
<feature type="domain" description="Aminotransferase class I/classII large" evidence="11">
    <location>
        <begin position="91"/>
        <end position="251"/>
    </location>
</feature>
<dbReference type="Pfam" id="PF00155">
    <property type="entry name" value="Aminotran_1_2"/>
    <property type="match status" value="1"/>
</dbReference>
<dbReference type="GO" id="GO:0030170">
    <property type="term" value="F:pyridoxal phosphate binding"/>
    <property type="evidence" value="ECO:0007669"/>
    <property type="project" value="InterPro"/>
</dbReference>
<dbReference type="GeneTree" id="ENSGT00940000158797"/>
<dbReference type="Ensembl" id="ENSSFOT00015068511.1">
    <property type="protein sequence ID" value="ENSSFOP00015040819.1"/>
    <property type="gene ID" value="ENSSFOG00015016570.2"/>
</dbReference>
<dbReference type="Gene3D" id="3.40.640.10">
    <property type="entry name" value="Type I PLP-dependent aspartate aminotransferase-like (Major domain)"/>
    <property type="match status" value="1"/>
</dbReference>
<feature type="compositionally biased region" description="Basic and acidic residues" evidence="10">
    <location>
        <begin position="1"/>
        <end position="12"/>
    </location>
</feature>
<evidence type="ECO:0000313" key="13">
    <source>
        <dbReference type="Proteomes" id="UP000694397"/>
    </source>
</evidence>
<keyword evidence="6" id="KW-0663">Pyridoxal phosphate</keyword>
<comment type="pathway">
    <text evidence="7">Amino-acid degradation; L-kynurenine degradation; kynurenate from L-kynurenine: step 1/2.</text>
</comment>
<comment type="catalytic activity">
    <reaction evidence="9">
        <text>an S-substituted L-cysteine + H2O = a thiol + pyruvate + NH4(+)</text>
        <dbReference type="Rhea" id="RHEA:18121"/>
        <dbReference type="ChEBI" id="CHEBI:15361"/>
        <dbReference type="ChEBI" id="CHEBI:15377"/>
        <dbReference type="ChEBI" id="CHEBI:28938"/>
        <dbReference type="ChEBI" id="CHEBI:29256"/>
        <dbReference type="ChEBI" id="CHEBI:58717"/>
        <dbReference type="EC" id="4.4.1.13"/>
    </reaction>
    <physiologicalReaction direction="left-to-right" evidence="9">
        <dbReference type="Rhea" id="RHEA:18122"/>
    </physiologicalReaction>
</comment>
<dbReference type="GO" id="GO:0005739">
    <property type="term" value="C:mitochondrion"/>
    <property type="evidence" value="ECO:0007669"/>
    <property type="project" value="TreeGrafter"/>
</dbReference>
<proteinExistence type="inferred from homology"/>
<dbReference type="CDD" id="cd00609">
    <property type="entry name" value="AAT_like"/>
    <property type="match status" value="1"/>
</dbReference>
<evidence type="ECO:0000256" key="4">
    <source>
        <dbReference type="ARBA" id="ARBA00022576"/>
    </source>
</evidence>
<evidence type="ECO:0000256" key="2">
    <source>
        <dbReference type="ARBA" id="ARBA00007441"/>
    </source>
</evidence>
<keyword evidence="13" id="KW-1185">Reference proteome</keyword>
<accession>A0A8C9SKT9</accession>
<dbReference type="Proteomes" id="UP000694397">
    <property type="component" value="Chromosome 6"/>
</dbReference>
<evidence type="ECO:0000256" key="5">
    <source>
        <dbReference type="ARBA" id="ARBA00022679"/>
    </source>
</evidence>
<name>A0A8C9SKT9_SCLFO</name>
<comment type="catalytic activity">
    <reaction evidence="8">
        <text>L-kynurenine + 2-oxoglutarate = kynurenate + L-glutamate + H2O</text>
        <dbReference type="Rhea" id="RHEA:65560"/>
        <dbReference type="ChEBI" id="CHEBI:15377"/>
        <dbReference type="ChEBI" id="CHEBI:16810"/>
        <dbReference type="ChEBI" id="CHEBI:29985"/>
        <dbReference type="ChEBI" id="CHEBI:57959"/>
        <dbReference type="ChEBI" id="CHEBI:58454"/>
        <dbReference type="EC" id="2.6.1.7"/>
    </reaction>
    <physiologicalReaction direction="left-to-right" evidence="8">
        <dbReference type="Rhea" id="RHEA:65561"/>
    </physiologicalReaction>
</comment>
<comment type="cofactor">
    <cofactor evidence="1">
        <name>pyridoxal 5'-phosphate</name>
        <dbReference type="ChEBI" id="CHEBI:597326"/>
    </cofactor>
</comment>
<reference evidence="12" key="3">
    <citation type="submission" date="2025-09" db="UniProtKB">
        <authorList>
            <consortium name="Ensembl"/>
        </authorList>
    </citation>
    <scope>IDENTIFICATION</scope>
</reference>